<organism evidence="1 2">
    <name type="scientific">Macrostomum lignano</name>
    <dbReference type="NCBI Taxonomy" id="282301"/>
    <lineage>
        <taxon>Eukaryota</taxon>
        <taxon>Metazoa</taxon>
        <taxon>Spiralia</taxon>
        <taxon>Lophotrochozoa</taxon>
        <taxon>Platyhelminthes</taxon>
        <taxon>Rhabditophora</taxon>
        <taxon>Macrostomorpha</taxon>
        <taxon>Macrostomida</taxon>
        <taxon>Macrostomidae</taxon>
        <taxon>Macrostomum</taxon>
    </lineage>
</organism>
<dbReference type="AlphaFoldDB" id="A0A1I8FMD2"/>
<evidence type="ECO:0000313" key="1">
    <source>
        <dbReference type="Proteomes" id="UP000095280"/>
    </source>
</evidence>
<proteinExistence type="predicted"/>
<keyword evidence="1" id="KW-1185">Reference proteome</keyword>
<evidence type="ECO:0000313" key="2">
    <source>
        <dbReference type="WBParaSite" id="maker-unitig_40754-snap-gene-0.3-mRNA-1"/>
    </source>
</evidence>
<name>A0A1I8FMD2_9PLAT</name>
<dbReference type="Proteomes" id="UP000095280">
    <property type="component" value="Unplaced"/>
</dbReference>
<reference evidence="2" key="1">
    <citation type="submission" date="2016-11" db="UniProtKB">
        <authorList>
            <consortium name="WormBaseParasite"/>
        </authorList>
    </citation>
    <scope>IDENTIFICATION</scope>
</reference>
<accession>A0A1I8FMD2</accession>
<protein>
    <submittedName>
        <fullName evidence="2">Uncharacterized protein</fullName>
    </submittedName>
</protein>
<sequence length="159" mass="17496">MQRRTIQRRHSCVERPPCRPADVGILGTLTFCPPTARAAETSADQLKTNAPAGARTIGWPLRWPTGRNLPCGGCSAARRGRTLVSAPAKTRSGGLQPAANFAPLSNCRPLLHSDMQQRQRLKSLDRFIGQSRTRCCWRPRLMWPLAGLDIPGVEHVVPI</sequence>
<dbReference type="WBParaSite" id="maker-unitig_40754-snap-gene-0.3-mRNA-1">
    <property type="protein sequence ID" value="maker-unitig_40754-snap-gene-0.3-mRNA-1"/>
    <property type="gene ID" value="maker-unitig_40754-snap-gene-0.3"/>
</dbReference>